<feature type="domain" description="HAMP" evidence="7">
    <location>
        <begin position="221"/>
        <end position="274"/>
    </location>
</feature>
<dbReference type="PANTHER" id="PTHR32089:SF112">
    <property type="entry name" value="LYSOZYME-LIKE PROTEIN-RELATED"/>
    <property type="match status" value="1"/>
</dbReference>
<dbReference type="PANTHER" id="PTHR32089">
    <property type="entry name" value="METHYL-ACCEPTING CHEMOTAXIS PROTEIN MCPB"/>
    <property type="match status" value="1"/>
</dbReference>
<feature type="transmembrane region" description="Helical" evidence="6">
    <location>
        <begin position="23"/>
        <end position="50"/>
    </location>
</feature>
<comment type="subcellular location">
    <subcellularLocation>
        <location evidence="1">Cell membrane</location>
        <topology evidence="1">Multi-pass membrane protein</topology>
    </subcellularLocation>
</comment>
<protein>
    <submittedName>
        <fullName evidence="8">HAMP domain-containing protein</fullName>
    </submittedName>
</protein>
<evidence type="ECO:0000256" key="6">
    <source>
        <dbReference type="SAM" id="Phobius"/>
    </source>
</evidence>
<dbReference type="GO" id="GO:0007165">
    <property type="term" value="P:signal transduction"/>
    <property type="evidence" value="ECO:0007669"/>
    <property type="project" value="InterPro"/>
</dbReference>
<sequence length="378" mass="40726">MSQNAFTARAKWANALMGVAGRFYAGMAFGILALIALAIYGSLTISSILLERKHAELKGLAQTATTLIAGYQERARKGELSVEEAKKRATDSLRSMRYNGNDYFVVLDYTNFVVMHPNKDTEGKNLSDVKDANGVYVTREQVAAGRKGGGFVNFSWPKLNETVPSPKTVYAVSVPEWEWVVAAGMYVDDLAVLNATYRNLFLAFVGVSAVILIAIAFGLGRSISRPIQKLVDNMRGLADGDLSMTVEGTARRDEIGVMANAVQVFKDNAIEARRLAAEQEAENQAKMRRAQALDELTQRFETQVSALTQGLASAATEMEATARSMSAVAGQTSQQTMTVSSAAQQTSANVQTVAAATEELSISIREIASQVGQSSQVA</sequence>
<dbReference type="InterPro" id="IPR033480">
    <property type="entry name" value="sCache_2"/>
</dbReference>
<keyword evidence="3 6" id="KW-0812">Transmembrane</keyword>
<dbReference type="PROSITE" id="PS50885">
    <property type="entry name" value="HAMP"/>
    <property type="match status" value="1"/>
</dbReference>
<evidence type="ECO:0000256" key="3">
    <source>
        <dbReference type="ARBA" id="ARBA00022692"/>
    </source>
</evidence>
<reference evidence="8 9" key="2">
    <citation type="submission" date="2020-01" db="EMBL/GenBank/DDBJ databases">
        <title>Microvirga sp. nov., an arsenate reduction bacterium isolated from Tibet hotspring sediments.</title>
        <authorList>
            <person name="Xian W.-D."/>
            <person name="Li W.-J."/>
        </authorList>
    </citation>
    <scope>NUCLEOTIDE SEQUENCE [LARGE SCALE GENOMIC DNA]</scope>
    <source>
        <strain evidence="8 9">KCTC 23863</strain>
    </source>
</reference>
<keyword evidence="5 6" id="KW-0472">Membrane</keyword>
<dbReference type="Gene3D" id="6.10.340.10">
    <property type="match status" value="1"/>
</dbReference>
<evidence type="ECO:0000256" key="4">
    <source>
        <dbReference type="ARBA" id="ARBA00022989"/>
    </source>
</evidence>
<dbReference type="CDD" id="cd06225">
    <property type="entry name" value="HAMP"/>
    <property type="match status" value="1"/>
</dbReference>
<evidence type="ECO:0000256" key="2">
    <source>
        <dbReference type="ARBA" id="ARBA00022475"/>
    </source>
</evidence>
<dbReference type="OrthoDB" id="8482111at2"/>
<evidence type="ECO:0000256" key="1">
    <source>
        <dbReference type="ARBA" id="ARBA00004651"/>
    </source>
</evidence>
<accession>A0A7X3MQF2</accession>
<dbReference type="SUPFAM" id="SSF158472">
    <property type="entry name" value="HAMP domain-like"/>
    <property type="match status" value="1"/>
</dbReference>
<keyword evidence="9" id="KW-1185">Reference proteome</keyword>
<dbReference type="RefSeq" id="WP_160883751.1">
    <property type="nucleotide sequence ID" value="NZ_WURB01000004.1"/>
</dbReference>
<feature type="non-terminal residue" evidence="8">
    <location>
        <position position="378"/>
    </location>
</feature>
<evidence type="ECO:0000256" key="5">
    <source>
        <dbReference type="ARBA" id="ARBA00023136"/>
    </source>
</evidence>
<dbReference type="Pfam" id="PF00672">
    <property type="entry name" value="HAMP"/>
    <property type="match status" value="1"/>
</dbReference>
<dbReference type="AlphaFoldDB" id="A0A7X3MQF2"/>
<gene>
    <name evidence="8" type="ORF">GR328_06695</name>
</gene>
<organism evidence="8 9">
    <name type="scientific">Microvirga makkahensis</name>
    <dbReference type="NCBI Taxonomy" id="1128670"/>
    <lineage>
        <taxon>Bacteria</taxon>
        <taxon>Pseudomonadati</taxon>
        <taxon>Pseudomonadota</taxon>
        <taxon>Alphaproteobacteria</taxon>
        <taxon>Hyphomicrobiales</taxon>
        <taxon>Methylobacteriaceae</taxon>
        <taxon>Microvirga</taxon>
    </lineage>
</organism>
<dbReference type="Pfam" id="PF17200">
    <property type="entry name" value="sCache_2"/>
    <property type="match status" value="1"/>
</dbReference>
<name>A0A7X3MQF2_9HYPH</name>
<evidence type="ECO:0000313" key="8">
    <source>
        <dbReference type="EMBL" id="MXQ11143.1"/>
    </source>
</evidence>
<reference evidence="8 9" key="1">
    <citation type="submission" date="2019-12" db="EMBL/GenBank/DDBJ databases">
        <authorList>
            <person name="Yuan C.-G."/>
        </authorList>
    </citation>
    <scope>NUCLEOTIDE SEQUENCE [LARGE SCALE GENOMIC DNA]</scope>
    <source>
        <strain evidence="8 9">KCTC 23863</strain>
    </source>
</reference>
<dbReference type="InterPro" id="IPR003660">
    <property type="entry name" value="HAMP_dom"/>
</dbReference>
<dbReference type="SMART" id="SM00304">
    <property type="entry name" value="HAMP"/>
    <property type="match status" value="1"/>
</dbReference>
<dbReference type="Proteomes" id="UP000436483">
    <property type="component" value="Unassembled WGS sequence"/>
</dbReference>
<dbReference type="GO" id="GO:0005886">
    <property type="term" value="C:plasma membrane"/>
    <property type="evidence" value="ECO:0007669"/>
    <property type="project" value="UniProtKB-SubCell"/>
</dbReference>
<evidence type="ECO:0000313" key="9">
    <source>
        <dbReference type="Proteomes" id="UP000436483"/>
    </source>
</evidence>
<dbReference type="SMART" id="SM01049">
    <property type="entry name" value="Cache_2"/>
    <property type="match status" value="1"/>
</dbReference>
<keyword evidence="4 6" id="KW-1133">Transmembrane helix</keyword>
<keyword evidence="2" id="KW-1003">Cell membrane</keyword>
<dbReference type="SUPFAM" id="SSF58104">
    <property type="entry name" value="Methyl-accepting chemotaxis protein (MCP) signaling domain"/>
    <property type="match status" value="1"/>
</dbReference>
<comment type="caution">
    <text evidence="8">The sequence shown here is derived from an EMBL/GenBank/DDBJ whole genome shotgun (WGS) entry which is preliminary data.</text>
</comment>
<dbReference type="Gene3D" id="3.30.450.20">
    <property type="entry name" value="PAS domain"/>
    <property type="match status" value="1"/>
</dbReference>
<feature type="transmembrane region" description="Helical" evidence="6">
    <location>
        <begin position="200"/>
        <end position="220"/>
    </location>
</feature>
<dbReference type="EMBL" id="WURB01000004">
    <property type="protein sequence ID" value="MXQ11143.1"/>
    <property type="molecule type" value="Genomic_DNA"/>
</dbReference>
<evidence type="ECO:0000259" key="7">
    <source>
        <dbReference type="PROSITE" id="PS50885"/>
    </source>
</evidence>
<proteinExistence type="predicted"/>